<dbReference type="EMBL" id="VVXH01000024">
    <property type="protein sequence ID" value="KAA2375265.1"/>
    <property type="molecule type" value="Genomic_DNA"/>
</dbReference>
<dbReference type="AlphaFoldDB" id="A0A5B3GNF1"/>
<keyword evidence="1" id="KW-1133">Transmembrane helix</keyword>
<evidence type="ECO:0000313" key="2">
    <source>
        <dbReference type="EMBL" id="KAA2375265.1"/>
    </source>
</evidence>
<reference evidence="3" key="2">
    <citation type="submission" date="2022-06" db="EMBL/GenBank/DDBJ databases">
        <title>Isolation of gut microbiota from human fecal samples.</title>
        <authorList>
            <person name="Pamer E.G."/>
            <person name="Barat B."/>
            <person name="Waligurski E."/>
            <person name="Medina S."/>
            <person name="Paddock L."/>
            <person name="Mostad J."/>
        </authorList>
    </citation>
    <scope>NUCLEOTIDE SEQUENCE</scope>
    <source>
        <strain evidence="3">DFI.6.22</strain>
    </source>
</reference>
<dbReference type="Proteomes" id="UP000322940">
    <property type="component" value="Unassembled WGS sequence"/>
</dbReference>
<dbReference type="Proteomes" id="UP001205035">
    <property type="component" value="Unassembled WGS sequence"/>
</dbReference>
<gene>
    <name evidence="2" type="ORF">F2Y10_15375</name>
    <name evidence="3" type="ORF">NE651_07695</name>
</gene>
<protein>
    <submittedName>
        <fullName evidence="2">Uncharacterized protein</fullName>
    </submittedName>
</protein>
<evidence type="ECO:0000256" key="1">
    <source>
        <dbReference type="SAM" id="Phobius"/>
    </source>
</evidence>
<reference evidence="2 4" key="1">
    <citation type="journal article" date="2019" name="Nat. Med.">
        <title>A library of human gut bacterial isolates paired with longitudinal multiomics data enables mechanistic microbiome research.</title>
        <authorList>
            <person name="Poyet M."/>
            <person name="Groussin M."/>
            <person name="Gibbons S.M."/>
            <person name="Avila-Pacheco J."/>
            <person name="Jiang X."/>
            <person name="Kearney S.M."/>
            <person name="Perrotta A.R."/>
            <person name="Berdy B."/>
            <person name="Zhao S."/>
            <person name="Lieberman T.D."/>
            <person name="Swanson P.K."/>
            <person name="Smith M."/>
            <person name="Roesemann S."/>
            <person name="Alexander J.E."/>
            <person name="Rich S.A."/>
            <person name="Livny J."/>
            <person name="Vlamakis H."/>
            <person name="Clish C."/>
            <person name="Bullock K."/>
            <person name="Deik A."/>
            <person name="Scott J."/>
            <person name="Pierce K.A."/>
            <person name="Xavier R.J."/>
            <person name="Alm E.J."/>
        </authorList>
    </citation>
    <scope>NUCLEOTIDE SEQUENCE [LARGE SCALE GENOMIC DNA]</scope>
    <source>
        <strain evidence="2 4">BIOML-A266</strain>
    </source>
</reference>
<accession>A0A5B3GNF1</accession>
<dbReference type="EMBL" id="JANGBQ010000009">
    <property type="protein sequence ID" value="MCQ5082774.1"/>
    <property type="molecule type" value="Genomic_DNA"/>
</dbReference>
<keyword evidence="1" id="KW-0472">Membrane</keyword>
<evidence type="ECO:0000313" key="3">
    <source>
        <dbReference type="EMBL" id="MCQ5082774.1"/>
    </source>
</evidence>
<feature type="transmembrane region" description="Helical" evidence="1">
    <location>
        <begin position="62"/>
        <end position="79"/>
    </location>
</feature>
<proteinExistence type="predicted"/>
<evidence type="ECO:0000313" key="4">
    <source>
        <dbReference type="Proteomes" id="UP000322940"/>
    </source>
</evidence>
<keyword evidence="1" id="KW-0812">Transmembrane</keyword>
<organism evidence="2 4">
    <name type="scientific">Alistipes onderdonkii</name>
    <dbReference type="NCBI Taxonomy" id="328813"/>
    <lineage>
        <taxon>Bacteria</taxon>
        <taxon>Pseudomonadati</taxon>
        <taxon>Bacteroidota</taxon>
        <taxon>Bacteroidia</taxon>
        <taxon>Bacteroidales</taxon>
        <taxon>Rikenellaceae</taxon>
        <taxon>Alistipes</taxon>
    </lineage>
</organism>
<comment type="caution">
    <text evidence="2">The sequence shown here is derived from an EMBL/GenBank/DDBJ whole genome shotgun (WGS) entry which is preliminary data.</text>
</comment>
<dbReference type="RefSeq" id="WP_014774879.1">
    <property type="nucleotide sequence ID" value="NZ_DAWDON010000014.1"/>
</dbReference>
<name>A0A5B3GNF1_9BACT</name>
<feature type="transmembrane region" description="Helical" evidence="1">
    <location>
        <begin position="6"/>
        <end position="27"/>
    </location>
</feature>
<sequence length="84" mass="9461">MNGYEFTWLSAMKLLGGILLAVVWYMMRKQAMLDKKYREENEKAGQAHGSEPVPRLVERSNIIIAVAAMLLIIIVLILGNQSTL</sequence>